<dbReference type="eggNOG" id="KOG4056">
    <property type="taxonomic scope" value="Eukaryota"/>
</dbReference>
<evidence type="ECO:0000256" key="1">
    <source>
        <dbReference type="SAM" id="MobiDB-lite"/>
    </source>
</evidence>
<dbReference type="GO" id="GO:0006605">
    <property type="term" value="P:protein targeting"/>
    <property type="evidence" value="ECO:0007669"/>
    <property type="project" value="InterPro"/>
</dbReference>
<dbReference type="GO" id="GO:0016031">
    <property type="term" value="P:tRNA import into mitochondrion"/>
    <property type="evidence" value="ECO:0007669"/>
    <property type="project" value="TreeGrafter"/>
</dbReference>
<reference evidence="4" key="1">
    <citation type="journal article" date="2011" name="Nat. Biotechnol.">
        <title>The genomic sequence of the Chinese hamster ovary (CHO)-K1 cell line.</title>
        <authorList>
            <person name="Xu X."/>
            <person name="Nagarajan H."/>
            <person name="Lewis N.E."/>
            <person name="Pan S."/>
            <person name="Cai Z."/>
            <person name="Liu X."/>
            <person name="Chen W."/>
            <person name="Xie M."/>
            <person name="Wang W."/>
            <person name="Hammond S."/>
            <person name="Andersen M.R."/>
            <person name="Neff N."/>
            <person name="Passarelli B."/>
            <person name="Koh W."/>
            <person name="Fan H.C."/>
            <person name="Wang J."/>
            <person name="Gui Y."/>
            <person name="Lee K.H."/>
            <person name="Betenbaugh M.J."/>
            <person name="Quake S.R."/>
            <person name="Famili I."/>
            <person name="Palsson B.O."/>
            <person name="Wang J."/>
        </authorList>
    </citation>
    <scope>NUCLEOTIDE SEQUENCE [LARGE SCALE GENOMIC DNA]</scope>
    <source>
        <strain evidence="4">CHO K1 cell line</strain>
    </source>
</reference>
<evidence type="ECO:0000256" key="2">
    <source>
        <dbReference type="SAM" id="Phobius"/>
    </source>
</evidence>
<dbReference type="PANTHER" id="PTHR12430:SF1">
    <property type="entry name" value="TOMM20-LIKE PROTEIN 1"/>
    <property type="match status" value="1"/>
</dbReference>
<dbReference type="STRING" id="10029.G3IMX3"/>
<feature type="transmembrane region" description="Helical" evidence="2">
    <location>
        <begin position="6"/>
        <end position="28"/>
    </location>
</feature>
<dbReference type="GO" id="GO:0030150">
    <property type="term" value="P:protein import into mitochondrial matrix"/>
    <property type="evidence" value="ECO:0007669"/>
    <property type="project" value="TreeGrafter"/>
</dbReference>
<keyword evidence="2" id="KW-1133">Transmembrane helix</keyword>
<dbReference type="PaxDb" id="10029-XP_007629839.1"/>
<gene>
    <name evidence="3" type="ORF">I79_025278</name>
</gene>
<dbReference type="AlphaFoldDB" id="G3IMX3"/>
<evidence type="ECO:0000313" key="3">
    <source>
        <dbReference type="EMBL" id="EGW14757.1"/>
    </source>
</evidence>
<dbReference type="InterPro" id="IPR002056">
    <property type="entry name" value="MAS20"/>
</dbReference>
<dbReference type="GO" id="GO:0030943">
    <property type="term" value="F:mitochondrion targeting sequence binding"/>
    <property type="evidence" value="ECO:0007669"/>
    <property type="project" value="TreeGrafter"/>
</dbReference>
<dbReference type="GO" id="GO:0006886">
    <property type="term" value="P:intracellular protein transport"/>
    <property type="evidence" value="ECO:0007669"/>
    <property type="project" value="InterPro"/>
</dbReference>
<dbReference type="GO" id="GO:0005742">
    <property type="term" value="C:mitochondrial outer membrane translocase complex"/>
    <property type="evidence" value="ECO:0007669"/>
    <property type="project" value="InterPro"/>
</dbReference>
<dbReference type="Proteomes" id="UP000001075">
    <property type="component" value="Unassembled WGS sequence"/>
</dbReference>
<evidence type="ECO:0000313" key="4">
    <source>
        <dbReference type="Proteomes" id="UP000001075"/>
    </source>
</evidence>
<dbReference type="InParanoid" id="G3IMX3"/>
<dbReference type="GO" id="GO:0008320">
    <property type="term" value="F:protein transmembrane transporter activity"/>
    <property type="evidence" value="ECO:0007669"/>
    <property type="project" value="TreeGrafter"/>
</dbReference>
<protein>
    <submittedName>
        <fullName evidence="3">TOMM20-like protein 1</fullName>
    </submittedName>
</protein>
<proteinExistence type="predicted"/>
<dbReference type="PANTHER" id="PTHR12430">
    <property type="entry name" value="MITOCHONDRIAL IMPORT RECEPTOR SUBUNIT TOM20"/>
    <property type="match status" value="1"/>
</dbReference>
<organism evidence="3 4">
    <name type="scientific">Cricetulus griseus</name>
    <name type="common">Chinese hamster</name>
    <name type="synonym">Cricetulus barabensis griseus</name>
    <dbReference type="NCBI Taxonomy" id="10029"/>
    <lineage>
        <taxon>Eukaryota</taxon>
        <taxon>Metazoa</taxon>
        <taxon>Chordata</taxon>
        <taxon>Craniata</taxon>
        <taxon>Vertebrata</taxon>
        <taxon>Euteleostomi</taxon>
        <taxon>Mammalia</taxon>
        <taxon>Eutheria</taxon>
        <taxon>Euarchontoglires</taxon>
        <taxon>Glires</taxon>
        <taxon>Rodentia</taxon>
        <taxon>Myomorpha</taxon>
        <taxon>Muroidea</taxon>
        <taxon>Cricetidae</taxon>
        <taxon>Cricetinae</taxon>
        <taxon>Cricetulus</taxon>
    </lineage>
</organism>
<sequence>MPGIRLGVGLLAALATGGAVALLGYCVYLDRRRRRDPALRRCLRDKRRAEQPKAQARARQVKCNRPTKEPSRSPGGVPPLRDTCFKKF</sequence>
<dbReference type="EMBL" id="JH005164">
    <property type="protein sequence ID" value="EGW14757.1"/>
    <property type="molecule type" value="Genomic_DNA"/>
</dbReference>
<keyword evidence="2" id="KW-0812">Transmembrane</keyword>
<dbReference type="Pfam" id="PF02064">
    <property type="entry name" value="MAS20"/>
    <property type="match status" value="1"/>
</dbReference>
<keyword evidence="2" id="KW-0472">Membrane</keyword>
<accession>G3IMX3</accession>
<feature type="region of interest" description="Disordered" evidence="1">
    <location>
        <begin position="43"/>
        <end position="82"/>
    </location>
</feature>
<name>G3IMX3_CRIGR</name>